<evidence type="ECO:0000259" key="13">
    <source>
        <dbReference type="Pfam" id="PF08212"/>
    </source>
</evidence>
<evidence type="ECO:0000256" key="1">
    <source>
        <dbReference type="ARBA" id="ARBA00004613"/>
    </source>
</evidence>
<keyword evidence="10" id="KW-0873">Pyrrolidone carboxylic acid</keyword>
<reference evidence="14" key="1">
    <citation type="submission" date="2025-08" db="UniProtKB">
        <authorList>
            <consortium name="Ensembl"/>
        </authorList>
    </citation>
    <scope>IDENTIFICATION</scope>
</reference>
<dbReference type="GO" id="GO:0005737">
    <property type="term" value="C:cytoplasm"/>
    <property type="evidence" value="ECO:0007669"/>
    <property type="project" value="TreeGrafter"/>
</dbReference>
<keyword evidence="4" id="KW-0813">Transport</keyword>
<protein>
    <recommendedName>
        <fullName evidence="3">Apolipoprotein D</fullName>
    </recommendedName>
</protein>
<dbReference type="GO" id="GO:0000302">
    <property type="term" value="P:response to reactive oxygen species"/>
    <property type="evidence" value="ECO:0007669"/>
    <property type="project" value="TreeGrafter"/>
</dbReference>
<dbReference type="GO" id="GO:0031409">
    <property type="term" value="F:pigment binding"/>
    <property type="evidence" value="ECO:0007669"/>
    <property type="project" value="InterPro"/>
</dbReference>
<dbReference type="SUPFAM" id="SSF50814">
    <property type="entry name" value="Lipocalins"/>
    <property type="match status" value="1"/>
</dbReference>
<organism evidence="14 15">
    <name type="scientific">Cyprinodon variegatus</name>
    <name type="common">Sheepshead minnow</name>
    <dbReference type="NCBI Taxonomy" id="28743"/>
    <lineage>
        <taxon>Eukaryota</taxon>
        <taxon>Metazoa</taxon>
        <taxon>Chordata</taxon>
        <taxon>Craniata</taxon>
        <taxon>Vertebrata</taxon>
        <taxon>Euteleostomi</taxon>
        <taxon>Actinopterygii</taxon>
        <taxon>Neopterygii</taxon>
        <taxon>Teleostei</taxon>
        <taxon>Neoteleostei</taxon>
        <taxon>Acanthomorphata</taxon>
        <taxon>Ovalentaria</taxon>
        <taxon>Atherinomorphae</taxon>
        <taxon>Cyprinodontiformes</taxon>
        <taxon>Cyprinodontidae</taxon>
        <taxon>Cyprinodon</taxon>
    </lineage>
</organism>
<evidence type="ECO:0000256" key="2">
    <source>
        <dbReference type="ARBA" id="ARBA00006889"/>
    </source>
</evidence>
<evidence type="ECO:0000256" key="5">
    <source>
        <dbReference type="ARBA" id="ARBA00022525"/>
    </source>
</evidence>
<dbReference type="GO" id="GO:0005576">
    <property type="term" value="C:extracellular region"/>
    <property type="evidence" value="ECO:0007669"/>
    <property type="project" value="UniProtKB-SubCell"/>
</dbReference>
<comment type="subcellular location">
    <subcellularLocation>
        <location evidence="1">Secreted</location>
    </subcellularLocation>
</comment>
<dbReference type="InterPro" id="IPR022271">
    <property type="entry name" value="Lipocalin_ApoD"/>
</dbReference>
<evidence type="ECO:0000256" key="3">
    <source>
        <dbReference type="ARBA" id="ARBA00019890"/>
    </source>
</evidence>
<dbReference type="CDD" id="cd19437">
    <property type="entry name" value="lipocalin_apoD-like"/>
    <property type="match status" value="1"/>
</dbReference>
<keyword evidence="7" id="KW-0446">Lipid-binding</keyword>
<evidence type="ECO:0000256" key="10">
    <source>
        <dbReference type="ARBA" id="ARBA00023283"/>
    </source>
</evidence>
<keyword evidence="9" id="KW-0325">Glycoprotein</keyword>
<dbReference type="Proteomes" id="UP000265020">
    <property type="component" value="Unassembled WGS sequence"/>
</dbReference>
<accession>A0A3Q2CKE5</accession>
<feature type="signal peptide" evidence="11">
    <location>
        <begin position="1"/>
        <end position="17"/>
    </location>
</feature>
<dbReference type="GO" id="GO:0006629">
    <property type="term" value="P:lipid metabolic process"/>
    <property type="evidence" value="ECO:0007669"/>
    <property type="project" value="TreeGrafter"/>
</dbReference>
<feature type="chain" id="PRO_5018383930" description="Apolipoprotein D" evidence="11">
    <location>
        <begin position="18"/>
        <end position="187"/>
    </location>
</feature>
<evidence type="ECO:0000256" key="4">
    <source>
        <dbReference type="ARBA" id="ARBA00022448"/>
    </source>
</evidence>
<comment type="similarity">
    <text evidence="2 11">Belongs to the calycin superfamily. Lipocalin family.</text>
</comment>
<dbReference type="PRINTS" id="PR01273">
    <property type="entry name" value="INVTBRTCOLOR"/>
</dbReference>
<keyword evidence="15" id="KW-1185">Reference proteome</keyword>
<evidence type="ECO:0000313" key="14">
    <source>
        <dbReference type="Ensembl" id="ENSCVAP00000005811.1"/>
    </source>
</evidence>
<evidence type="ECO:0000256" key="7">
    <source>
        <dbReference type="ARBA" id="ARBA00023121"/>
    </source>
</evidence>
<feature type="domain" description="Lipocalin/cytosolic fatty-acid binding" evidence="13">
    <location>
        <begin position="35"/>
        <end position="171"/>
    </location>
</feature>
<dbReference type="Pfam" id="PF08212">
    <property type="entry name" value="Lipocalin_2"/>
    <property type="match status" value="1"/>
</dbReference>
<dbReference type="PANTHER" id="PTHR10612">
    <property type="entry name" value="APOLIPOPROTEIN D"/>
    <property type="match status" value="1"/>
</dbReference>
<dbReference type="PIRSF" id="PIRSF036893">
    <property type="entry name" value="Lipocalin_ApoD"/>
    <property type="match status" value="1"/>
</dbReference>
<dbReference type="STRING" id="28743.ENSCVAP00000005811"/>
<dbReference type="PANTHER" id="PTHR10612:SF15">
    <property type="entry name" value="APOLIPOPROTEIN D"/>
    <property type="match status" value="1"/>
</dbReference>
<dbReference type="FunFam" id="2.40.128.20:FF:000003">
    <property type="entry name" value="Apolipoprotein D"/>
    <property type="match status" value="1"/>
</dbReference>
<evidence type="ECO:0000256" key="11">
    <source>
        <dbReference type="PIRNR" id="PIRNR036893"/>
    </source>
</evidence>
<dbReference type="InterPro" id="IPR000566">
    <property type="entry name" value="Lipocln_cytosolic_FA-bd_dom"/>
</dbReference>
<evidence type="ECO:0000256" key="9">
    <source>
        <dbReference type="ARBA" id="ARBA00023180"/>
    </source>
</evidence>
<feature type="region of interest" description="Disordered" evidence="12">
    <location>
        <begin position="167"/>
        <end position="187"/>
    </location>
</feature>
<reference evidence="14" key="2">
    <citation type="submission" date="2025-09" db="UniProtKB">
        <authorList>
            <consortium name="Ensembl"/>
        </authorList>
    </citation>
    <scope>IDENTIFICATION</scope>
</reference>
<keyword evidence="6 11" id="KW-0732">Signal</keyword>
<dbReference type="AlphaFoldDB" id="A0A3Q2CKE5"/>
<name>A0A3Q2CKE5_CYPVA</name>
<dbReference type="PROSITE" id="PS00213">
    <property type="entry name" value="LIPOCALIN"/>
    <property type="match status" value="1"/>
</dbReference>
<dbReference type="Gene3D" id="2.40.128.20">
    <property type="match status" value="1"/>
</dbReference>
<dbReference type="Ensembl" id="ENSCVAT00000006050.1">
    <property type="protein sequence ID" value="ENSCVAP00000005811.1"/>
    <property type="gene ID" value="ENSCVAG00000007259.1"/>
</dbReference>
<sequence>MSPSCFVLLLLLPLISAQTVRWGRCPSPPVQPDFKLQEYMGKWYEIEKIPAYFSYGKCIEANYLLRNDGTVLVRNSQVVEGTAKLMDPREPAKLGVSFSRFIPYRPYWVLTTDYTNFTVVYSCTEMFGVGHIHFAWILSRSPSLPDETVQRCKEMLMREGIHVAAMKPTKQDCAPEEDHDGSGEKEN</sequence>
<evidence type="ECO:0000256" key="12">
    <source>
        <dbReference type="SAM" id="MobiDB-lite"/>
    </source>
</evidence>
<dbReference type="OMA" id="VWSCYEF"/>
<dbReference type="InterPro" id="IPR022272">
    <property type="entry name" value="Lipocalin_CS"/>
</dbReference>
<dbReference type="GO" id="GO:0008289">
    <property type="term" value="F:lipid binding"/>
    <property type="evidence" value="ECO:0007669"/>
    <property type="project" value="UniProtKB-KW"/>
</dbReference>
<dbReference type="InterPro" id="IPR012674">
    <property type="entry name" value="Calycin"/>
</dbReference>
<dbReference type="PRINTS" id="PR00179">
    <property type="entry name" value="LIPOCALIN"/>
</dbReference>
<keyword evidence="8" id="KW-1015">Disulfide bond</keyword>
<evidence type="ECO:0000256" key="6">
    <source>
        <dbReference type="ARBA" id="ARBA00022729"/>
    </source>
</evidence>
<keyword evidence="5" id="KW-0964">Secreted</keyword>
<evidence type="ECO:0000256" key="8">
    <source>
        <dbReference type="ARBA" id="ARBA00023157"/>
    </source>
</evidence>
<dbReference type="GeneTree" id="ENSGT00510000046981"/>
<dbReference type="InterPro" id="IPR003057">
    <property type="entry name" value="Invtbrt_color"/>
</dbReference>
<evidence type="ECO:0000313" key="15">
    <source>
        <dbReference type="Proteomes" id="UP000265020"/>
    </source>
</evidence>
<proteinExistence type="inferred from homology"/>